<gene>
    <name evidence="1" type="ORF">PTRG_01357</name>
</gene>
<evidence type="ECO:0000313" key="2">
    <source>
        <dbReference type="Proteomes" id="UP000001471"/>
    </source>
</evidence>
<organism evidence="1 2">
    <name type="scientific">Pyrenophora tritici-repentis (strain Pt-1C-BFP)</name>
    <name type="common">Wheat tan spot fungus</name>
    <name type="synonym">Drechslera tritici-repentis</name>
    <dbReference type="NCBI Taxonomy" id="426418"/>
    <lineage>
        <taxon>Eukaryota</taxon>
        <taxon>Fungi</taxon>
        <taxon>Dikarya</taxon>
        <taxon>Ascomycota</taxon>
        <taxon>Pezizomycotina</taxon>
        <taxon>Dothideomycetes</taxon>
        <taxon>Pleosporomycetidae</taxon>
        <taxon>Pleosporales</taxon>
        <taxon>Pleosporineae</taxon>
        <taxon>Pleosporaceae</taxon>
        <taxon>Pyrenophora</taxon>
    </lineage>
</organism>
<dbReference type="Proteomes" id="UP000001471">
    <property type="component" value="Unassembled WGS sequence"/>
</dbReference>
<protein>
    <submittedName>
        <fullName evidence="1">Uncharacterized protein</fullName>
    </submittedName>
</protein>
<dbReference type="EMBL" id="DS231615">
    <property type="protein sequence ID" value="EDU40795.1"/>
    <property type="molecule type" value="Genomic_DNA"/>
</dbReference>
<sequence length="51" mass="5577">MATDNQRKKGPLPWQYEGRYKSTLGASVSIGWLLTATNEFDSVGLSSTNVT</sequence>
<name>B2VVZ5_PYRTR</name>
<dbReference type="AlphaFoldDB" id="B2VVZ5"/>
<proteinExistence type="predicted"/>
<accession>B2VVZ5</accession>
<evidence type="ECO:0000313" key="1">
    <source>
        <dbReference type="EMBL" id="EDU40795.1"/>
    </source>
</evidence>
<dbReference type="HOGENOM" id="CLU_3107470_0_0_1"/>
<reference evidence="2" key="1">
    <citation type="journal article" date="2013" name="G3 (Bethesda)">
        <title>Comparative genomics of a plant-pathogenic fungus, Pyrenophora tritici-repentis, reveals transduplication and the impact of repeat elements on pathogenicity and population divergence.</title>
        <authorList>
            <person name="Manning V.A."/>
            <person name="Pandelova I."/>
            <person name="Dhillon B."/>
            <person name="Wilhelm L.J."/>
            <person name="Goodwin S.B."/>
            <person name="Berlin A.M."/>
            <person name="Figueroa M."/>
            <person name="Freitag M."/>
            <person name="Hane J.K."/>
            <person name="Henrissat B."/>
            <person name="Holman W.H."/>
            <person name="Kodira C.D."/>
            <person name="Martin J."/>
            <person name="Oliver R.P."/>
            <person name="Robbertse B."/>
            <person name="Schackwitz W."/>
            <person name="Schwartz D.C."/>
            <person name="Spatafora J.W."/>
            <person name="Turgeon B.G."/>
            <person name="Yandava C."/>
            <person name="Young S."/>
            <person name="Zhou S."/>
            <person name="Zeng Q."/>
            <person name="Grigoriev I.V."/>
            <person name="Ma L.-J."/>
            <person name="Ciuffetti L.M."/>
        </authorList>
    </citation>
    <scope>NUCLEOTIDE SEQUENCE [LARGE SCALE GENOMIC DNA]</scope>
    <source>
        <strain evidence="2">Pt-1C-BFP</strain>
    </source>
</reference>
<dbReference type="InParanoid" id="B2VVZ5"/>